<evidence type="ECO:0000256" key="1">
    <source>
        <dbReference type="SAM" id="MobiDB-lite"/>
    </source>
</evidence>
<dbReference type="WBParaSite" id="HPBE_0002634301-mRNA-1">
    <property type="protein sequence ID" value="HPBE_0002634301-mRNA-1"/>
    <property type="gene ID" value="HPBE_0002634301"/>
</dbReference>
<evidence type="ECO:0000313" key="3">
    <source>
        <dbReference type="WBParaSite" id="HPBE_0002634301-mRNA-1"/>
    </source>
</evidence>
<keyword evidence="2" id="KW-1185">Reference proteome</keyword>
<organism evidence="2 3">
    <name type="scientific">Heligmosomoides polygyrus</name>
    <name type="common">Parasitic roundworm</name>
    <dbReference type="NCBI Taxonomy" id="6339"/>
    <lineage>
        <taxon>Eukaryota</taxon>
        <taxon>Metazoa</taxon>
        <taxon>Ecdysozoa</taxon>
        <taxon>Nematoda</taxon>
        <taxon>Chromadorea</taxon>
        <taxon>Rhabditida</taxon>
        <taxon>Rhabditina</taxon>
        <taxon>Rhabditomorpha</taxon>
        <taxon>Strongyloidea</taxon>
        <taxon>Heligmosomidae</taxon>
        <taxon>Heligmosomoides</taxon>
    </lineage>
</organism>
<dbReference type="Proteomes" id="UP000050761">
    <property type="component" value="Unassembled WGS sequence"/>
</dbReference>
<reference evidence="3" key="1">
    <citation type="submission" date="2019-09" db="UniProtKB">
        <authorList>
            <consortium name="WormBaseParasite"/>
        </authorList>
    </citation>
    <scope>IDENTIFICATION</scope>
</reference>
<sequence length="43" mass="5053">LRGDVLPRRIRAVQEGTQQAASYVHHRQRQTPAETVCSMRRHR</sequence>
<proteinExistence type="predicted"/>
<dbReference type="AlphaFoldDB" id="A0A183GUH3"/>
<evidence type="ECO:0000313" key="2">
    <source>
        <dbReference type="Proteomes" id="UP000050761"/>
    </source>
</evidence>
<protein>
    <submittedName>
        <fullName evidence="3">Transposase</fullName>
    </submittedName>
</protein>
<name>A0A183GUH3_HELPZ</name>
<feature type="region of interest" description="Disordered" evidence="1">
    <location>
        <begin position="19"/>
        <end position="43"/>
    </location>
</feature>
<accession>A0A183GUH3</accession>